<proteinExistence type="predicted"/>
<evidence type="ECO:0000256" key="2">
    <source>
        <dbReference type="SAM" id="MobiDB-lite"/>
    </source>
</evidence>
<keyword evidence="1" id="KW-0175">Coiled coil</keyword>
<evidence type="ECO:0000313" key="4">
    <source>
        <dbReference type="Proteomes" id="UP000799423"/>
    </source>
</evidence>
<protein>
    <submittedName>
        <fullName evidence="3">Uncharacterized protein</fullName>
    </submittedName>
</protein>
<accession>A0A6A7B7B6</accession>
<sequence>MPSQTTCPIADVDRALSAYINTREDTLRIRRTISRYVTSNLRPVNTATQNQHLNHEVPSGLSVANTNPPGLKGRRLEYIQALRTRNQAHARHQELQASLQHLQNQHNGNGPAQATFEYDNGTTQDYVTLLRQRRRFAELQIIQDSLDKLFIAKPSITLSDPRATIKNAIGEQPDLPAGSIEHLFGIQDDYSYIFKLKQEVLEAKASMERAQDAKAKAQSQSLGSDSVQDQVTALEQARDELVDWVQGELAKLEEESMFLEDASPIKRSTKDIEEPIELASAEVRIREAYNKYNISRASLLEAYESLQQPPRIRGVNYEKSIDASSGAEKKRDTTTPARPFTKLMPYLPHFTRTANNDRSLLQQSVYMQNLIISADQQIEEALLRLSGESHMLPAGSKNIGAWGQTAREAETKTEDFVKEHFQASRQEISNVSAIVELCSLQSKVLEAT</sequence>
<dbReference type="AlphaFoldDB" id="A0A6A7B7B6"/>
<organism evidence="3 4">
    <name type="scientific">Plenodomus tracheiphilus IPT5</name>
    <dbReference type="NCBI Taxonomy" id="1408161"/>
    <lineage>
        <taxon>Eukaryota</taxon>
        <taxon>Fungi</taxon>
        <taxon>Dikarya</taxon>
        <taxon>Ascomycota</taxon>
        <taxon>Pezizomycotina</taxon>
        <taxon>Dothideomycetes</taxon>
        <taxon>Pleosporomycetidae</taxon>
        <taxon>Pleosporales</taxon>
        <taxon>Pleosporineae</taxon>
        <taxon>Leptosphaeriaceae</taxon>
        <taxon>Plenodomus</taxon>
    </lineage>
</organism>
<evidence type="ECO:0000256" key="1">
    <source>
        <dbReference type="SAM" id="Coils"/>
    </source>
</evidence>
<keyword evidence="4" id="KW-1185">Reference proteome</keyword>
<gene>
    <name evidence="3" type="ORF">T440DRAFT_468238</name>
</gene>
<feature type="coiled-coil region" evidence="1">
    <location>
        <begin position="193"/>
        <end position="220"/>
    </location>
</feature>
<evidence type="ECO:0000313" key="3">
    <source>
        <dbReference type="EMBL" id="KAF2850657.1"/>
    </source>
</evidence>
<dbReference type="Proteomes" id="UP000799423">
    <property type="component" value="Unassembled WGS sequence"/>
</dbReference>
<reference evidence="3" key="1">
    <citation type="submission" date="2020-01" db="EMBL/GenBank/DDBJ databases">
        <authorList>
            <consortium name="DOE Joint Genome Institute"/>
            <person name="Haridas S."/>
            <person name="Albert R."/>
            <person name="Binder M."/>
            <person name="Bloem J."/>
            <person name="Labutti K."/>
            <person name="Salamov A."/>
            <person name="Andreopoulos B."/>
            <person name="Baker S.E."/>
            <person name="Barry K."/>
            <person name="Bills G."/>
            <person name="Bluhm B.H."/>
            <person name="Cannon C."/>
            <person name="Castanera R."/>
            <person name="Culley D.E."/>
            <person name="Daum C."/>
            <person name="Ezra D."/>
            <person name="Gonzalez J.B."/>
            <person name="Henrissat B."/>
            <person name="Kuo A."/>
            <person name="Liang C."/>
            <person name="Lipzen A."/>
            <person name="Lutzoni F."/>
            <person name="Magnuson J."/>
            <person name="Mondo S."/>
            <person name="Nolan M."/>
            <person name="Ohm R."/>
            <person name="Pangilinan J."/>
            <person name="Park H.-J."/>
            <person name="Ramirez L."/>
            <person name="Alfaro M."/>
            <person name="Sun H."/>
            <person name="Tritt A."/>
            <person name="Yoshinaga Y."/>
            <person name="Zwiers L.-H."/>
            <person name="Turgeon B.G."/>
            <person name="Goodwin S.B."/>
            <person name="Spatafora J.W."/>
            <person name="Crous P.W."/>
            <person name="Grigoriev I.V."/>
        </authorList>
    </citation>
    <scope>NUCLEOTIDE SEQUENCE</scope>
    <source>
        <strain evidence="3">IPT5</strain>
    </source>
</reference>
<dbReference type="EMBL" id="MU006305">
    <property type="protein sequence ID" value="KAF2850657.1"/>
    <property type="molecule type" value="Genomic_DNA"/>
</dbReference>
<dbReference type="OrthoDB" id="5402392at2759"/>
<name>A0A6A7B7B6_9PLEO</name>
<feature type="region of interest" description="Disordered" evidence="2">
    <location>
        <begin position="319"/>
        <end position="338"/>
    </location>
</feature>